<evidence type="ECO:0000313" key="1">
    <source>
        <dbReference type="EMBL" id="RBP19007.1"/>
    </source>
</evidence>
<organism evidence="1 2">
    <name type="scientific">Achromobacter marplatensis</name>
    <dbReference type="NCBI Taxonomy" id="470868"/>
    <lineage>
        <taxon>Bacteria</taxon>
        <taxon>Pseudomonadati</taxon>
        <taxon>Pseudomonadota</taxon>
        <taxon>Betaproteobacteria</taxon>
        <taxon>Burkholderiales</taxon>
        <taxon>Alcaligenaceae</taxon>
        <taxon>Achromobacter</taxon>
    </lineage>
</organism>
<reference evidence="1 2" key="1">
    <citation type="submission" date="2018-06" db="EMBL/GenBank/DDBJ databases">
        <title>Genomic Encyclopedia of Type Strains, Phase III (KMG-III): the genomes of soil and plant-associated and newly described type strains.</title>
        <authorList>
            <person name="Whitman W."/>
        </authorList>
    </citation>
    <scope>NUCLEOTIDE SEQUENCE [LARGE SCALE GENOMIC DNA]</scope>
    <source>
        <strain evidence="1 2">CECT 7342</strain>
    </source>
</reference>
<dbReference type="RefSeq" id="WP_088589347.1">
    <property type="nucleotide sequence ID" value="NZ_CADIJU010000017.1"/>
</dbReference>
<dbReference type="GeneID" id="99733281"/>
<name>A0ABX9GBM3_9BURK</name>
<evidence type="ECO:0000313" key="2">
    <source>
        <dbReference type="Proteomes" id="UP000252124"/>
    </source>
</evidence>
<accession>A0ABX9GBM3</accession>
<sequence length="199" mass="21663">MGTNKTRQLGVFMTADDEVAFFNALHTRLPAIRCIDVSQQTHTATPVYGTDISACAGRLVTLVDSDLVPESDFHARYVVRHPGGDHWIYAIVGRGLINLLRATPANYAPDCLLNGELRAAIPASDTETAALADIAFDTAAQAHKVYGLDLVNGETARRAERKLIAWPDAAARFNGSDGRYLTNHTEAWFVARAAGNRRD</sequence>
<dbReference type="Proteomes" id="UP000252124">
    <property type="component" value="Unassembled WGS sequence"/>
</dbReference>
<gene>
    <name evidence="1" type="ORF">DFP87_10584</name>
</gene>
<dbReference type="EMBL" id="QNRM01000005">
    <property type="protein sequence ID" value="RBP19007.1"/>
    <property type="molecule type" value="Genomic_DNA"/>
</dbReference>
<protein>
    <submittedName>
        <fullName evidence="1">Uncharacterized protein</fullName>
    </submittedName>
</protein>
<keyword evidence="2" id="KW-1185">Reference proteome</keyword>
<comment type="caution">
    <text evidence="1">The sequence shown here is derived from an EMBL/GenBank/DDBJ whole genome shotgun (WGS) entry which is preliminary data.</text>
</comment>
<proteinExistence type="predicted"/>